<feature type="domain" description="BON" evidence="2">
    <location>
        <begin position="78"/>
        <end position="146"/>
    </location>
</feature>
<dbReference type="InterPro" id="IPR051686">
    <property type="entry name" value="Lipoprotein_DolP"/>
</dbReference>
<dbReference type="SMART" id="SM00749">
    <property type="entry name" value="BON"/>
    <property type="match status" value="3"/>
</dbReference>
<dbReference type="OrthoDB" id="870892at2"/>
<dbReference type="InterPro" id="IPR014004">
    <property type="entry name" value="Transpt-assoc_nodulatn_dom_bac"/>
</dbReference>
<dbReference type="InterPro" id="IPR007055">
    <property type="entry name" value="BON_dom"/>
</dbReference>
<feature type="domain" description="BON" evidence="2">
    <location>
        <begin position="3"/>
        <end position="73"/>
    </location>
</feature>
<protein>
    <submittedName>
        <fullName evidence="3">OsmY domain-containing protein</fullName>
    </submittedName>
</protein>
<evidence type="ECO:0000259" key="2">
    <source>
        <dbReference type="PROSITE" id="PS50914"/>
    </source>
</evidence>
<feature type="domain" description="BON" evidence="2">
    <location>
        <begin position="149"/>
        <end position="217"/>
    </location>
</feature>
<dbReference type="Proteomes" id="UP000260665">
    <property type="component" value="Unassembled WGS sequence"/>
</dbReference>
<name>A0A3E1R9I8_9BURK</name>
<organism evidence="3 4">
    <name type="scientific">Rhodoferax lacus</name>
    <dbReference type="NCBI Taxonomy" id="2184758"/>
    <lineage>
        <taxon>Bacteria</taxon>
        <taxon>Pseudomonadati</taxon>
        <taxon>Pseudomonadota</taxon>
        <taxon>Betaproteobacteria</taxon>
        <taxon>Burkholderiales</taxon>
        <taxon>Comamonadaceae</taxon>
        <taxon>Rhodoferax</taxon>
    </lineage>
</organism>
<dbReference type="PANTHER" id="PTHR34606:SF4">
    <property type="entry name" value="OUTER MEMBRANE LIPOPROTEIN DOLP"/>
    <property type="match status" value="1"/>
</dbReference>
<accession>A0A3E1R9I8</accession>
<dbReference type="Pfam" id="PF04972">
    <property type="entry name" value="BON"/>
    <property type="match status" value="3"/>
</dbReference>
<reference evidence="3 4" key="1">
    <citation type="submission" date="2018-05" db="EMBL/GenBank/DDBJ databases">
        <title>Rhodoferax soyangensis sp.nov., isolated from an oligotrophic freshwater lake.</title>
        <authorList>
            <person name="Park M."/>
        </authorList>
    </citation>
    <scope>NUCLEOTIDE SEQUENCE [LARGE SCALE GENOMIC DNA]</scope>
    <source>
        <strain evidence="3 4">IMCC26218</strain>
    </source>
</reference>
<evidence type="ECO:0000313" key="4">
    <source>
        <dbReference type="Proteomes" id="UP000260665"/>
    </source>
</evidence>
<dbReference type="AlphaFoldDB" id="A0A3E1R9I8"/>
<dbReference type="Gene3D" id="3.30.1340.30">
    <property type="match status" value="3"/>
</dbReference>
<dbReference type="RefSeq" id="WP_117178655.1">
    <property type="nucleotide sequence ID" value="NZ_QFZK01000010.1"/>
</dbReference>
<dbReference type="EMBL" id="QFZK01000010">
    <property type="protein sequence ID" value="RFO96038.1"/>
    <property type="molecule type" value="Genomic_DNA"/>
</dbReference>
<dbReference type="PANTHER" id="PTHR34606">
    <property type="entry name" value="BON DOMAIN-CONTAINING PROTEIN"/>
    <property type="match status" value="1"/>
</dbReference>
<dbReference type="PROSITE" id="PS50914">
    <property type="entry name" value="BON"/>
    <property type="match status" value="3"/>
</dbReference>
<evidence type="ECO:0000313" key="3">
    <source>
        <dbReference type="EMBL" id="RFO96038.1"/>
    </source>
</evidence>
<sequence>MKSDDMLKADISRELAWDPAIHAAQVGVAVKDGVVTLTGHLDTYAEKFAIEKAAGRVQGVKALAVEMDVRLAPNHKRNDTEIAAAAEAAFQWHTQIPADRIQVRVEKGWVTLKGEVDWDYQRQAAAKAVRALTGVVGVSNTISLKSAVPASDVAMRIRDALTRHAQREAKDITVEVKGSVATLHGKVDSWPERAAVFGAVWSAPGISSVVNELTVRP</sequence>
<evidence type="ECO:0000256" key="1">
    <source>
        <dbReference type="ARBA" id="ARBA00022729"/>
    </source>
</evidence>
<keyword evidence="4" id="KW-1185">Reference proteome</keyword>
<proteinExistence type="predicted"/>
<comment type="caution">
    <text evidence="3">The sequence shown here is derived from an EMBL/GenBank/DDBJ whole genome shotgun (WGS) entry which is preliminary data.</text>
</comment>
<keyword evidence="1" id="KW-0732">Signal</keyword>
<gene>
    <name evidence="3" type="ORF">DIC66_15060</name>
</gene>